<keyword evidence="2" id="KW-1185">Reference proteome</keyword>
<evidence type="ECO:0000313" key="2">
    <source>
        <dbReference type="Proteomes" id="UP000306509"/>
    </source>
</evidence>
<dbReference type="InterPro" id="IPR007197">
    <property type="entry name" value="rSAM"/>
</dbReference>
<proteinExistence type="predicted"/>
<dbReference type="AlphaFoldDB" id="A0A4U8Q6C7"/>
<dbReference type="InterPro" id="IPR058240">
    <property type="entry name" value="rSAM_sf"/>
</dbReference>
<reference evidence="1 2" key="1">
    <citation type="journal article" date="2019" name="Anaerobe">
        <title>Detection of Robinsoniella peoriensis in multiple bone samples of a trauma patient.</title>
        <authorList>
            <person name="Schrottner P."/>
            <person name="Hartwich K."/>
            <person name="Bunk B."/>
            <person name="Schober I."/>
            <person name="Helbig S."/>
            <person name="Rudolph W.W."/>
            <person name="Gunzer F."/>
        </authorList>
    </citation>
    <scope>NUCLEOTIDE SEQUENCE [LARGE SCALE GENOMIC DNA]</scope>
    <source>
        <strain evidence="1 2">DSM 106044</strain>
    </source>
</reference>
<accession>A0A4U8Q6C7</accession>
<dbReference type="Proteomes" id="UP000306509">
    <property type="component" value="Unassembled WGS sequence"/>
</dbReference>
<dbReference type="GO" id="GO:0051536">
    <property type="term" value="F:iron-sulfur cluster binding"/>
    <property type="evidence" value="ECO:0007669"/>
    <property type="project" value="InterPro"/>
</dbReference>
<dbReference type="SFLD" id="SFLDS00029">
    <property type="entry name" value="Radical_SAM"/>
    <property type="match status" value="1"/>
</dbReference>
<dbReference type="SUPFAM" id="SSF102114">
    <property type="entry name" value="Radical SAM enzymes"/>
    <property type="match status" value="1"/>
</dbReference>
<evidence type="ECO:0008006" key="3">
    <source>
        <dbReference type="Google" id="ProtNLM"/>
    </source>
</evidence>
<name>A0A4U8Q6C7_9FIRM</name>
<dbReference type="STRING" id="180332.GCA_000797495_04104"/>
<evidence type="ECO:0000313" key="1">
    <source>
        <dbReference type="EMBL" id="TLD00430.1"/>
    </source>
</evidence>
<sequence length="237" mass="27751">MTELNRYSIISEKNPREIILFRGNGCKWRRCRFCDYHLDYSRNEEENYRLNKMEIEKVTGIYKTLEVINSGSFTDLDENTMQAVLSKCLEKEIRQLHFECHWMHRDKISDIKRYFGQHGITVKIKIGVETFDALFRESYLDKGITTDSPEEIAGYYDECCLLFGIPGQNASSMERDILTGLEYFDRVCINIMNENSKPIKPSPSVIREFIKELLPVYLDNPRVDILIENTDFGVGDK</sequence>
<dbReference type="GO" id="GO:0003824">
    <property type="term" value="F:catalytic activity"/>
    <property type="evidence" value="ECO:0007669"/>
    <property type="project" value="InterPro"/>
</dbReference>
<dbReference type="RefSeq" id="WP_138002626.1">
    <property type="nucleotide sequence ID" value="NZ_QGQD01000055.1"/>
</dbReference>
<organism evidence="1 2">
    <name type="scientific">Robinsoniella peoriensis</name>
    <dbReference type="NCBI Taxonomy" id="180332"/>
    <lineage>
        <taxon>Bacteria</taxon>
        <taxon>Bacillati</taxon>
        <taxon>Bacillota</taxon>
        <taxon>Clostridia</taxon>
        <taxon>Lachnospirales</taxon>
        <taxon>Lachnospiraceae</taxon>
        <taxon>Robinsoniella</taxon>
    </lineage>
</organism>
<protein>
    <recommendedName>
        <fullName evidence="3">Elp3/MiaA/NifB-like radical SAM core domain-containing protein</fullName>
    </recommendedName>
</protein>
<gene>
    <name evidence="1" type="ORF">DSM106044_02739</name>
</gene>
<comment type="caution">
    <text evidence="1">The sequence shown here is derived from an EMBL/GenBank/DDBJ whole genome shotgun (WGS) entry which is preliminary data.</text>
</comment>
<dbReference type="EMBL" id="QGQD01000055">
    <property type="protein sequence ID" value="TLD00430.1"/>
    <property type="molecule type" value="Genomic_DNA"/>
</dbReference>